<dbReference type="RefSeq" id="WP_120471675.1">
    <property type="nucleotide sequence ID" value="NZ_RAYQ01000022.1"/>
</dbReference>
<accession>A0A3A9ADF2</accession>
<protein>
    <recommendedName>
        <fullName evidence="4">Glycosyltransferase RgtA/B/C/D-like domain-containing protein</fullName>
    </recommendedName>
</protein>
<evidence type="ECO:0008006" key="4">
    <source>
        <dbReference type="Google" id="ProtNLM"/>
    </source>
</evidence>
<feature type="transmembrane region" description="Helical" evidence="1">
    <location>
        <begin position="310"/>
        <end position="331"/>
    </location>
</feature>
<keyword evidence="1" id="KW-0812">Transmembrane</keyword>
<feature type="transmembrane region" description="Helical" evidence="1">
    <location>
        <begin position="88"/>
        <end position="108"/>
    </location>
</feature>
<evidence type="ECO:0000256" key="1">
    <source>
        <dbReference type="SAM" id="Phobius"/>
    </source>
</evidence>
<feature type="transmembrane region" description="Helical" evidence="1">
    <location>
        <begin position="12"/>
        <end position="33"/>
    </location>
</feature>
<dbReference type="OrthoDB" id="1997885at2"/>
<gene>
    <name evidence="2" type="ORF">D7V94_17940</name>
</gene>
<feature type="transmembrane region" description="Helical" evidence="1">
    <location>
        <begin position="343"/>
        <end position="366"/>
    </location>
</feature>
<dbReference type="Proteomes" id="UP000280696">
    <property type="component" value="Unassembled WGS sequence"/>
</dbReference>
<evidence type="ECO:0000313" key="2">
    <source>
        <dbReference type="EMBL" id="RKI89489.1"/>
    </source>
</evidence>
<keyword evidence="1" id="KW-1133">Transmembrane helix</keyword>
<feature type="transmembrane region" description="Helical" evidence="1">
    <location>
        <begin position="253"/>
        <end position="275"/>
    </location>
</feature>
<feature type="transmembrane region" description="Helical" evidence="1">
    <location>
        <begin position="120"/>
        <end position="137"/>
    </location>
</feature>
<feature type="transmembrane region" description="Helical" evidence="1">
    <location>
        <begin position="173"/>
        <end position="190"/>
    </location>
</feature>
<dbReference type="EMBL" id="RAYQ01000022">
    <property type="protein sequence ID" value="RKI89489.1"/>
    <property type="molecule type" value="Genomic_DNA"/>
</dbReference>
<name>A0A3A9ADF2_9FIRM</name>
<proteinExistence type="predicted"/>
<feature type="transmembrane region" description="Helical" evidence="1">
    <location>
        <begin position="401"/>
        <end position="419"/>
    </location>
</feature>
<keyword evidence="1" id="KW-0472">Membrane</keyword>
<sequence length="540" mass="60494">MNQTKISKAGQILVEAGIVLFLGLIFLTNLLHFNYMMNADLASDAVLARLIWTSKEIIPSTWYIAAETRIIGTPNIAALFYGMTGNMVFAEGMACCLMTVFIVISIVFFGKKADLKRLEIDLLVLLGLALPVNKVILELLYLFASYYAVHTAILFFTLGVYAESIKKEKMKPVSAGLSLIFALCLGMQGMRGILILYGPLFGIEAIRTLYRFYSRGQQERQACRRLAAAAGDKDSAASSGGFGCKEKSKKADFIISLWVCTLLVVSFIGTCFPFSEGQEFSRNIRKGLFKLATVVLPNTKRAIGFEQAGIYGKIILIILVAITCCLLVELICRMWKKEPIEAVNWAFLVICASPVVTALIISFTTFGDSERYYFLLIYAMAFAVVLVGRRISGRWKSAGEILIAIFVIINVYTVYLPILKSAEPPQTDEYIVGKYLEENQYRTAYSTFDNANLITVLTNGRVQVSAVSSVDKMDICKWMTSTQWYVPNVPFKERTAYIIPESQEEKFKDFLTEHKNEVDLLQKIGEYSIYVSDYNFSVLD</sequence>
<feature type="transmembrane region" description="Helical" evidence="1">
    <location>
        <begin position="372"/>
        <end position="389"/>
    </location>
</feature>
<dbReference type="AlphaFoldDB" id="A0A3A9ADF2"/>
<evidence type="ECO:0000313" key="3">
    <source>
        <dbReference type="Proteomes" id="UP000280696"/>
    </source>
</evidence>
<reference evidence="2 3" key="1">
    <citation type="submission" date="2018-09" db="EMBL/GenBank/DDBJ databases">
        <title>Murine metabolic-syndrome-specific gut microbial biobank.</title>
        <authorList>
            <person name="Liu C."/>
        </authorList>
    </citation>
    <scope>NUCLEOTIDE SEQUENCE [LARGE SCALE GENOMIC DNA]</scope>
    <source>
        <strain evidence="2 3">0.1xD8-82</strain>
    </source>
</reference>
<keyword evidence="3" id="KW-1185">Reference proteome</keyword>
<organism evidence="2 3">
    <name type="scientific">Parablautia intestinalis</name>
    <dbReference type="NCBI Taxonomy" id="2320100"/>
    <lineage>
        <taxon>Bacteria</taxon>
        <taxon>Bacillati</taxon>
        <taxon>Bacillota</taxon>
        <taxon>Clostridia</taxon>
        <taxon>Lachnospirales</taxon>
        <taxon>Lachnospiraceae</taxon>
        <taxon>Parablautia</taxon>
    </lineage>
</organism>
<comment type="caution">
    <text evidence="2">The sequence shown here is derived from an EMBL/GenBank/DDBJ whole genome shotgun (WGS) entry which is preliminary data.</text>
</comment>